<accession>A0A6J5KVH0</accession>
<reference evidence="1" key="1">
    <citation type="submission" date="2020-04" db="EMBL/GenBank/DDBJ databases">
        <authorList>
            <person name="Chiriac C."/>
            <person name="Salcher M."/>
            <person name="Ghai R."/>
            <person name="Kavagutti S V."/>
        </authorList>
    </citation>
    <scope>NUCLEOTIDE SEQUENCE</scope>
</reference>
<organism evidence="1">
    <name type="scientific">uncultured Caudovirales phage</name>
    <dbReference type="NCBI Taxonomy" id="2100421"/>
    <lineage>
        <taxon>Viruses</taxon>
        <taxon>Duplodnaviria</taxon>
        <taxon>Heunggongvirae</taxon>
        <taxon>Uroviricota</taxon>
        <taxon>Caudoviricetes</taxon>
        <taxon>Peduoviridae</taxon>
        <taxon>Maltschvirus</taxon>
        <taxon>Maltschvirus maltsch</taxon>
    </lineage>
</organism>
<protein>
    <submittedName>
        <fullName evidence="1">Uncharacterized protein</fullName>
    </submittedName>
</protein>
<proteinExistence type="predicted"/>
<sequence length="133" mass="15210">MPELNEEQFKNHIQKLNLYHGTVDHFEPLDELIGGHGSPNFDLSGKHVYVTSDPHVARAYGEFVAKKRNEAEGRPADKPFWKGEVYHVAAVDADWDENEAIDFPETKTDPSKRKWFKAPAAMVIEHRPDLSEK</sequence>
<name>A0A6J5KVH0_9CAUD</name>
<gene>
    <name evidence="1" type="ORF">UFOVP45_130</name>
</gene>
<dbReference type="EMBL" id="LR796175">
    <property type="protein sequence ID" value="CAB4124059.1"/>
    <property type="molecule type" value="Genomic_DNA"/>
</dbReference>
<evidence type="ECO:0000313" key="1">
    <source>
        <dbReference type="EMBL" id="CAB4124059.1"/>
    </source>
</evidence>